<evidence type="ECO:0000259" key="1">
    <source>
        <dbReference type="PROSITE" id="PS51186"/>
    </source>
</evidence>
<gene>
    <name evidence="2" type="ORF">GT360_15225</name>
</gene>
<reference evidence="2 3" key="1">
    <citation type="submission" date="2020-01" db="EMBL/GenBank/DDBJ databases">
        <title>Whole genome and functional gene identification of agarase of Vibrio HN897.</title>
        <authorList>
            <person name="Liu Y."/>
            <person name="Zhao Z."/>
        </authorList>
    </citation>
    <scope>NUCLEOTIDE SEQUENCE [LARGE SCALE GENOMIC DNA]</scope>
    <source>
        <strain evidence="2 3">HN897</strain>
    </source>
</reference>
<accession>A0A7Z2T627</accession>
<dbReference type="Pfam" id="PF13508">
    <property type="entry name" value="Acetyltransf_7"/>
    <property type="match status" value="1"/>
</dbReference>
<dbReference type="KEGG" id="vas:GT360_15225"/>
<feature type="domain" description="N-acetyltransferase" evidence="1">
    <location>
        <begin position="11"/>
        <end position="144"/>
    </location>
</feature>
<dbReference type="GO" id="GO:0016747">
    <property type="term" value="F:acyltransferase activity, transferring groups other than amino-acyl groups"/>
    <property type="evidence" value="ECO:0007669"/>
    <property type="project" value="InterPro"/>
</dbReference>
<dbReference type="PROSITE" id="PS51186">
    <property type="entry name" value="GNAT"/>
    <property type="match status" value="1"/>
</dbReference>
<dbReference type="Gene3D" id="3.40.630.30">
    <property type="match status" value="1"/>
</dbReference>
<keyword evidence="2" id="KW-0808">Transferase</keyword>
<proteinExistence type="predicted"/>
<dbReference type="AlphaFoldDB" id="A0A7Z2T627"/>
<dbReference type="InterPro" id="IPR000182">
    <property type="entry name" value="GNAT_dom"/>
</dbReference>
<dbReference type="SUPFAM" id="SSF55729">
    <property type="entry name" value="Acyl-CoA N-acyltransferases (Nat)"/>
    <property type="match status" value="1"/>
</dbReference>
<evidence type="ECO:0000313" key="3">
    <source>
        <dbReference type="Proteomes" id="UP000464262"/>
    </source>
</evidence>
<sequence length="167" mass="18822">MKNIHFSTSSLELLSISPHDIPLALLLEADPSEEAIAKYLSDSQCFVAKFEEQVVAAVIINSNADQESEIFNVSVVPHLQGNGIGTLLLKFALNEIKRISDGKVVLGTGTFGYQLTYYQRLGFRIDTIFKDHFLNNYDDEIWENGIQHKDMLRLYIDLNEIAPFDIG</sequence>
<keyword evidence="3" id="KW-1185">Reference proteome</keyword>
<organism evidence="2 3">
    <name type="scientific">Vibrio astriarenae</name>
    <dbReference type="NCBI Taxonomy" id="1481923"/>
    <lineage>
        <taxon>Bacteria</taxon>
        <taxon>Pseudomonadati</taxon>
        <taxon>Pseudomonadota</taxon>
        <taxon>Gammaproteobacteria</taxon>
        <taxon>Vibrionales</taxon>
        <taxon>Vibrionaceae</taxon>
        <taxon>Vibrio</taxon>
    </lineage>
</organism>
<evidence type="ECO:0000313" key="2">
    <source>
        <dbReference type="EMBL" id="QIA64916.1"/>
    </source>
</evidence>
<protein>
    <submittedName>
        <fullName evidence="2">GNAT family N-acetyltransferase</fullName>
    </submittedName>
</protein>
<dbReference type="CDD" id="cd04301">
    <property type="entry name" value="NAT_SF"/>
    <property type="match status" value="1"/>
</dbReference>
<dbReference type="EMBL" id="CP047476">
    <property type="protein sequence ID" value="QIA64916.1"/>
    <property type="molecule type" value="Genomic_DNA"/>
</dbReference>
<dbReference type="Proteomes" id="UP000464262">
    <property type="component" value="Chromosome 2"/>
</dbReference>
<dbReference type="InterPro" id="IPR016181">
    <property type="entry name" value="Acyl_CoA_acyltransferase"/>
</dbReference>
<name>A0A7Z2T627_9VIBR</name>